<dbReference type="EMBL" id="JABXIY010000030">
    <property type="protein sequence ID" value="NVK97662.1"/>
    <property type="molecule type" value="Genomic_DNA"/>
</dbReference>
<dbReference type="Proteomes" id="UP000565723">
    <property type="component" value="Unassembled WGS sequence"/>
</dbReference>
<dbReference type="AlphaFoldDB" id="A0A850LJC1"/>
<accession>A0A850LJC1</accession>
<evidence type="ECO:0000313" key="1">
    <source>
        <dbReference type="EMBL" id="NVK97662.1"/>
    </source>
</evidence>
<proteinExistence type="predicted"/>
<dbReference type="RefSeq" id="WP_011048470.1">
    <property type="nucleotide sequence ID" value="NZ_CP076685.1"/>
</dbReference>
<reference evidence="1 2" key="1">
    <citation type="journal article" date="2020" name="Proc. Natl. Acad. Sci. U.S.A.">
        <title>Ecological drivers of bacterial community assembly in synthetic phycospheres.</title>
        <authorList>
            <person name="Fu H."/>
            <person name="Uchimiya M."/>
            <person name="Gore J."/>
            <person name="Moran M.A."/>
        </authorList>
    </citation>
    <scope>NUCLEOTIDE SEQUENCE [LARGE SCALE GENOMIC DNA]</scope>
    <source>
        <strain evidence="1">HF-Din03</strain>
    </source>
</reference>
<organism evidence="1 2">
    <name type="scientific">Ruegeria pomeroyi</name>
    <dbReference type="NCBI Taxonomy" id="89184"/>
    <lineage>
        <taxon>Bacteria</taxon>
        <taxon>Pseudomonadati</taxon>
        <taxon>Pseudomonadota</taxon>
        <taxon>Alphaproteobacteria</taxon>
        <taxon>Rhodobacterales</taxon>
        <taxon>Roseobacteraceae</taxon>
        <taxon>Ruegeria</taxon>
    </lineage>
</organism>
<name>A0A850LJC1_9RHOB</name>
<comment type="caution">
    <text evidence="1">The sequence shown here is derived from an EMBL/GenBank/DDBJ whole genome shotgun (WGS) entry which is preliminary data.</text>
</comment>
<protein>
    <submittedName>
        <fullName evidence="1">Uncharacterized protein</fullName>
    </submittedName>
</protein>
<evidence type="ECO:0000313" key="2">
    <source>
        <dbReference type="Proteomes" id="UP000565723"/>
    </source>
</evidence>
<gene>
    <name evidence="1" type="ORF">HW564_12090</name>
</gene>
<sequence length="71" mass="7829">MSDGVDIDLKIEMLSTLQSQLERACSEGHESLPLGSIRKDVQINVSDPCAALETVTKQIDALQQGEREMKK</sequence>